<feature type="signal peptide" evidence="4">
    <location>
        <begin position="1"/>
        <end position="39"/>
    </location>
</feature>
<reference evidence="6" key="1">
    <citation type="submission" date="2020-09" db="EMBL/GenBank/DDBJ databases">
        <title>Secondary metabolite and genome analysis of marine Streptomyces chumphonensis KK1-2T.</title>
        <authorList>
            <person name="Phongsopitanun W."/>
            <person name="Kanchanasin P."/>
            <person name="Pittayakhajonwut P."/>
            <person name="Suwanborirux K."/>
            <person name="Tanasupawat S."/>
        </authorList>
    </citation>
    <scope>NUCLEOTIDE SEQUENCE</scope>
    <source>
        <strain evidence="6">KK1-2</strain>
    </source>
</reference>
<keyword evidence="2 4" id="KW-0732">Signal</keyword>
<accession>A0A927IDV2</accession>
<evidence type="ECO:0000256" key="4">
    <source>
        <dbReference type="SAM" id="SignalP"/>
    </source>
</evidence>
<dbReference type="Pfam" id="PF13458">
    <property type="entry name" value="Peripla_BP_6"/>
    <property type="match status" value="1"/>
</dbReference>
<comment type="similarity">
    <text evidence="1">Belongs to the leucine-binding protein family.</text>
</comment>
<evidence type="ECO:0000313" key="6">
    <source>
        <dbReference type="EMBL" id="MBD3933044.1"/>
    </source>
</evidence>
<feature type="domain" description="Leucine-binding protein" evidence="5">
    <location>
        <begin position="57"/>
        <end position="399"/>
    </location>
</feature>
<sequence>MTASREPRAPRPRLRTAVSAALAVAAAGTSLTGCGTLSAAENDPITVMTLAPIDTKATNMPGMTATATAYARWVNADGGINGRELKVVTCNEGNDGVQAAGCARKAREVGAVAVVGSYTTHARTIMPALELHGIPYLGGYGLTEEEFSSPLSYPVNGGQPALVAGSGRQLAEVCDEVALVRPDTIAGDELPGLFNAGLASRGEAGQAVDVPAPEDSAEYTREARTALRAAGVPEAPDAEASEAGPDTGTGPGNGEFSTIADAGGADGACVAATLGGRTGTFIDSFSRLRESSAEVTFASVLGSVEQSLVNRTGGADSMLEGSYVTSWYPASQEPVWDEMRAATTEHAFGDNRIDLADPGVQTTWVAYTVLRSVLEGMEGQEITHRTVHQALDATGPVSTGGITPDLSWQYEDLLGSPNYPRIVNSMVNFQQVRDGQLVAARPNPVDIGRTLNQITGG</sequence>
<evidence type="ECO:0000256" key="3">
    <source>
        <dbReference type="SAM" id="MobiDB-lite"/>
    </source>
</evidence>
<protein>
    <submittedName>
        <fullName evidence="6">ABC transporter substrate-binding protein</fullName>
    </submittedName>
</protein>
<keyword evidence="7" id="KW-1185">Reference proteome</keyword>
<dbReference type="AlphaFoldDB" id="A0A927IDV2"/>
<gene>
    <name evidence="6" type="ORF">IF129_15975</name>
</gene>
<evidence type="ECO:0000256" key="2">
    <source>
        <dbReference type="ARBA" id="ARBA00022729"/>
    </source>
</evidence>
<proteinExistence type="inferred from homology"/>
<dbReference type="Proteomes" id="UP000632289">
    <property type="component" value="Unassembled WGS sequence"/>
</dbReference>
<dbReference type="SUPFAM" id="SSF53822">
    <property type="entry name" value="Periplasmic binding protein-like I"/>
    <property type="match status" value="1"/>
</dbReference>
<name>A0A927IDV2_9ACTN</name>
<evidence type="ECO:0000259" key="5">
    <source>
        <dbReference type="Pfam" id="PF13458"/>
    </source>
</evidence>
<evidence type="ECO:0000256" key="1">
    <source>
        <dbReference type="ARBA" id="ARBA00010062"/>
    </source>
</evidence>
<feature type="chain" id="PRO_5038034248" evidence="4">
    <location>
        <begin position="40"/>
        <end position="457"/>
    </location>
</feature>
<organism evidence="6 7">
    <name type="scientific">Streptomyces chumphonensis</name>
    <dbReference type="NCBI Taxonomy" id="1214925"/>
    <lineage>
        <taxon>Bacteria</taxon>
        <taxon>Bacillati</taxon>
        <taxon>Actinomycetota</taxon>
        <taxon>Actinomycetes</taxon>
        <taxon>Kitasatosporales</taxon>
        <taxon>Streptomycetaceae</taxon>
        <taxon>Streptomyces</taxon>
    </lineage>
</organism>
<feature type="region of interest" description="Disordered" evidence="3">
    <location>
        <begin position="231"/>
        <end position="259"/>
    </location>
</feature>
<comment type="caution">
    <text evidence="6">The sequence shown here is derived from an EMBL/GenBank/DDBJ whole genome shotgun (WGS) entry which is preliminary data.</text>
</comment>
<dbReference type="RefSeq" id="WP_191210326.1">
    <property type="nucleotide sequence ID" value="NZ_BAABKL010000050.1"/>
</dbReference>
<dbReference type="EMBL" id="JACXYU010000007">
    <property type="protein sequence ID" value="MBD3933044.1"/>
    <property type="molecule type" value="Genomic_DNA"/>
</dbReference>
<dbReference type="PROSITE" id="PS51257">
    <property type="entry name" value="PROKAR_LIPOPROTEIN"/>
    <property type="match status" value="1"/>
</dbReference>
<dbReference type="InterPro" id="IPR028081">
    <property type="entry name" value="Leu-bd"/>
</dbReference>
<dbReference type="InterPro" id="IPR028082">
    <property type="entry name" value="Peripla_BP_I"/>
</dbReference>
<evidence type="ECO:0000313" key="7">
    <source>
        <dbReference type="Proteomes" id="UP000632289"/>
    </source>
</evidence>
<dbReference type="Gene3D" id="3.40.50.2300">
    <property type="match status" value="3"/>
</dbReference>